<evidence type="ECO:0000313" key="2">
    <source>
        <dbReference type="Proteomes" id="UP001140949"/>
    </source>
</evidence>
<accession>A0AAX6I9S8</accession>
<reference evidence="1" key="1">
    <citation type="journal article" date="2023" name="GigaByte">
        <title>Genome assembly of the bearded iris, Iris pallida Lam.</title>
        <authorList>
            <person name="Bruccoleri R.E."/>
            <person name="Oakeley E.J."/>
            <person name="Faust A.M.E."/>
            <person name="Altorfer M."/>
            <person name="Dessus-Babus S."/>
            <person name="Burckhardt D."/>
            <person name="Oertli M."/>
            <person name="Naumann U."/>
            <person name="Petersen F."/>
            <person name="Wong J."/>
        </authorList>
    </citation>
    <scope>NUCLEOTIDE SEQUENCE</scope>
    <source>
        <strain evidence="1">GSM-AAB239-AS_SAM_17_03QT</strain>
    </source>
</reference>
<gene>
    <name evidence="1" type="ORF">M6B38_266455</name>
</gene>
<sequence>MARTEESSSSSIRRCSVTAVFITTAIDVALCLQYLTSVHSQPTTTPASSTTVVTIVDLRRRRTAIDERIDNLLRVVSSSLLREHDEPQHSQLDQGFCVSNLRT</sequence>
<comment type="caution">
    <text evidence="1">The sequence shown here is derived from an EMBL/GenBank/DDBJ whole genome shotgun (WGS) entry which is preliminary data.</text>
</comment>
<dbReference type="AlphaFoldDB" id="A0AAX6I9S8"/>
<dbReference type="Proteomes" id="UP001140949">
    <property type="component" value="Unassembled WGS sequence"/>
</dbReference>
<dbReference type="EMBL" id="JANAVB010003386">
    <property type="protein sequence ID" value="KAJ6850006.1"/>
    <property type="molecule type" value="Genomic_DNA"/>
</dbReference>
<protein>
    <submittedName>
        <fullName evidence="1">Uncharacterized protein</fullName>
    </submittedName>
</protein>
<reference evidence="1" key="2">
    <citation type="submission" date="2023-04" db="EMBL/GenBank/DDBJ databases">
        <authorList>
            <person name="Bruccoleri R.E."/>
            <person name="Oakeley E.J."/>
            <person name="Faust A.-M."/>
            <person name="Dessus-Babus S."/>
            <person name="Altorfer M."/>
            <person name="Burckhardt D."/>
            <person name="Oertli M."/>
            <person name="Naumann U."/>
            <person name="Petersen F."/>
            <person name="Wong J."/>
        </authorList>
    </citation>
    <scope>NUCLEOTIDE SEQUENCE</scope>
    <source>
        <strain evidence="1">GSM-AAB239-AS_SAM_17_03QT</strain>
        <tissue evidence="1">Leaf</tissue>
    </source>
</reference>
<name>A0AAX6I9S8_IRIPA</name>
<keyword evidence="2" id="KW-1185">Reference proteome</keyword>
<evidence type="ECO:0000313" key="1">
    <source>
        <dbReference type="EMBL" id="KAJ6850006.1"/>
    </source>
</evidence>
<proteinExistence type="predicted"/>
<organism evidence="1 2">
    <name type="scientific">Iris pallida</name>
    <name type="common">Sweet iris</name>
    <dbReference type="NCBI Taxonomy" id="29817"/>
    <lineage>
        <taxon>Eukaryota</taxon>
        <taxon>Viridiplantae</taxon>
        <taxon>Streptophyta</taxon>
        <taxon>Embryophyta</taxon>
        <taxon>Tracheophyta</taxon>
        <taxon>Spermatophyta</taxon>
        <taxon>Magnoliopsida</taxon>
        <taxon>Liliopsida</taxon>
        <taxon>Asparagales</taxon>
        <taxon>Iridaceae</taxon>
        <taxon>Iridoideae</taxon>
        <taxon>Irideae</taxon>
        <taxon>Iris</taxon>
    </lineage>
</organism>